<organism evidence="10 11">
    <name type="scientific">Deinococcus cavernae</name>
    <dbReference type="NCBI Taxonomy" id="2320857"/>
    <lineage>
        <taxon>Bacteria</taxon>
        <taxon>Thermotogati</taxon>
        <taxon>Deinococcota</taxon>
        <taxon>Deinococci</taxon>
        <taxon>Deinococcales</taxon>
        <taxon>Deinococcaceae</taxon>
        <taxon>Deinococcus</taxon>
    </lineage>
</organism>
<keyword evidence="11" id="KW-1185">Reference proteome</keyword>
<evidence type="ECO:0000256" key="8">
    <source>
        <dbReference type="SAM" id="Phobius"/>
    </source>
</evidence>
<keyword evidence="8" id="KW-1133">Transmembrane helix</keyword>
<evidence type="ECO:0000256" key="6">
    <source>
        <dbReference type="PROSITE-ProRule" id="PRU00433"/>
    </source>
</evidence>
<evidence type="ECO:0000256" key="2">
    <source>
        <dbReference type="ARBA" id="ARBA00022617"/>
    </source>
</evidence>
<evidence type="ECO:0000313" key="10">
    <source>
        <dbReference type="EMBL" id="RJF73204.1"/>
    </source>
</evidence>
<feature type="transmembrane region" description="Helical" evidence="8">
    <location>
        <begin position="39"/>
        <end position="60"/>
    </location>
</feature>
<feature type="compositionally biased region" description="Low complexity" evidence="7">
    <location>
        <begin position="70"/>
        <end position="94"/>
    </location>
</feature>
<dbReference type="PROSITE" id="PS51007">
    <property type="entry name" value="CYTC"/>
    <property type="match status" value="1"/>
</dbReference>
<accession>A0A418VAQ0</accession>
<name>A0A418VAQ0_9DEIO</name>
<evidence type="ECO:0000256" key="5">
    <source>
        <dbReference type="ARBA" id="ARBA00023004"/>
    </source>
</evidence>
<evidence type="ECO:0000259" key="9">
    <source>
        <dbReference type="PROSITE" id="PS51007"/>
    </source>
</evidence>
<dbReference type="EMBL" id="QYUJ01000014">
    <property type="protein sequence ID" value="RJF73204.1"/>
    <property type="molecule type" value="Genomic_DNA"/>
</dbReference>
<dbReference type="Pfam" id="PF13442">
    <property type="entry name" value="Cytochrome_CBB3"/>
    <property type="match status" value="1"/>
</dbReference>
<gene>
    <name evidence="10" type="ORF">D3875_18255</name>
</gene>
<keyword evidence="1" id="KW-0813">Transport</keyword>
<dbReference type="AlphaFoldDB" id="A0A418VAQ0"/>
<feature type="domain" description="Cytochrome c" evidence="9">
    <location>
        <begin position="178"/>
        <end position="260"/>
    </location>
</feature>
<dbReference type="GO" id="GO:0020037">
    <property type="term" value="F:heme binding"/>
    <property type="evidence" value="ECO:0007669"/>
    <property type="project" value="InterPro"/>
</dbReference>
<dbReference type="InterPro" id="IPR051811">
    <property type="entry name" value="Cytochrome_c550/c551-like"/>
</dbReference>
<evidence type="ECO:0000256" key="1">
    <source>
        <dbReference type="ARBA" id="ARBA00022448"/>
    </source>
</evidence>
<dbReference type="InterPro" id="IPR036909">
    <property type="entry name" value="Cyt_c-like_dom_sf"/>
</dbReference>
<proteinExistence type="predicted"/>
<protein>
    <recommendedName>
        <fullName evidence="9">Cytochrome c domain-containing protein</fullName>
    </recommendedName>
</protein>
<feature type="compositionally biased region" description="Low complexity" evidence="7">
    <location>
        <begin position="161"/>
        <end position="181"/>
    </location>
</feature>
<dbReference type="InterPro" id="IPR009056">
    <property type="entry name" value="Cyt_c-like_dom"/>
</dbReference>
<dbReference type="PANTHER" id="PTHR37823">
    <property type="entry name" value="CYTOCHROME C-553-LIKE"/>
    <property type="match status" value="1"/>
</dbReference>
<sequence length="260" mass="25587">MKSFGRGTAHFVPSSARSVNRMLWGMTSGRKNNWTAGNAMSWVMGVLLGGLIGLILLIVIPRTLGGQAAGGAAETGTTAATTGTASTGTESGSESSDDNGNTASNNPGTAATGPDGTPGTGSKGSASDGAGASGQVAPGATAPETEASTAGEDNQSVPTIAAGSGQQNQAAGGEAGEGDAAAGQEKFAGNCAGCHGANAEGGMGPKLDKAKAWTAEQFTAAVREGKTPDRTLGMVMPHFTTEQVSDAELNSIHAYLKTVN</sequence>
<comment type="caution">
    <text evidence="10">The sequence shown here is derived from an EMBL/GenBank/DDBJ whole genome shotgun (WGS) entry which is preliminary data.</text>
</comment>
<feature type="compositionally biased region" description="Low complexity" evidence="7">
    <location>
        <begin position="123"/>
        <end position="137"/>
    </location>
</feature>
<keyword evidence="5 6" id="KW-0408">Iron</keyword>
<dbReference type="GO" id="GO:0009055">
    <property type="term" value="F:electron transfer activity"/>
    <property type="evidence" value="ECO:0007669"/>
    <property type="project" value="InterPro"/>
</dbReference>
<evidence type="ECO:0000256" key="4">
    <source>
        <dbReference type="ARBA" id="ARBA00022982"/>
    </source>
</evidence>
<keyword evidence="2 6" id="KW-0349">Heme</keyword>
<feature type="compositionally biased region" description="Polar residues" evidence="7">
    <location>
        <begin position="146"/>
        <end position="158"/>
    </location>
</feature>
<feature type="region of interest" description="Disordered" evidence="7">
    <location>
        <begin position="67"/>
        <end position="181"/>
    </location>
</feature>
<dbReference type="SUPFAM" id="SSF46626">
    <property type="entry name" value="Cytochrome c"/>
    <property type="match status" value="1"/>
</dbReference>
<dbReference type="Gene3D" id="1.10.760.10">
    <property type="entry name" value="Cytochrome c-like domain"/>
    <property type="match status" value="1"/>
</dbReference>
<dbReference type="Proteomes" id="UP000286287">
    <property type="component" value="Unassembled WGS sequence"/>
</dbReference>
<reference evidence="10 11" key="1">
    <citation type="submission" date="2018-09" db="EMBL/GenBank/DDBJ databases">
        <authorList>
            <person name="Zhu H."/>
        </authorList>
    </citation>
    <scope>NUCLEOTIDE SEQUENCE [LARGE SCALE GENOMIC DNA]</scope>
    <source>
        <strain evidence="10 11">K2S05-167</strain>
    </source>
</reference>
<evidence type="ECO:0000313" key="11">
    <source>
        <dbReference type="Proteomes" id="UP000286287"/>
    </source>
</evidence>
<keyword evidence="8" id="KW-0472">Membrane</keyword>
<keyword evidence="3 6" id="KW-0479">Metal-binding</keyword>
<keyword evidence="8" id="KW-0812">Transmembrane</keyword>
<evidence type="ECO:0000256" key="7">
    <source>
        <dbReference type="SAM" id="MobiDB-lite"/>
    </source>
</evidence>
<dbReference type="GO" id="GO:0046872">
    <property type="term" value="F:metal ion binding"/>
    <property type="evidence" value="ECO:0007669"/>
    <property type="project" value="UniProtKB-KW"/>
</dbReference>
<evidence type="ECO:0000256" key="3">
    <source>
        <dbReference type="ARBA" id="ARBA00022723"/>
    </source>
</evidence>
<keyword evidence="4" id="KW-0249">Electron transport</keyword>
<dbReference type="PANTHER" id="PTHR37823:SF1">
    <property type="entry name" value="CYTOCHROME C-553-LIKE"/>
    <property type="match status" value="1"/>
</dbReference>